<name>A0A6J3MIY8_9PEZI</name>
<gene>
    <name evidence="3" type="ORF">K489DRAFT_406513</name>
</gene>
<dbReference type="Proteomes" id="UP000504637">
    <property type="component" value="Unplaced"/>
</dbReference>
<proteinExistence type="predicted"/>
<organism evidence="3">
    <name type="scientific">Dissoconium aciculare CBS 342.82</name>
    <dbReference type="NCBI Taxonomy" id="1314786"/>
    <lineage>
        <taxon>Eukaryota</taxon>
        <taxon>Fungi</taxon>
        <taxon>Dikarya</taxon>
        <taxon>Ascomycota</taxon>
        <taxon>Pezizomycotina</taxon>
        <taxon>Dothideomycetes</taxon>
        <taxon>Dothideomycetidae</taxon>
        <taxon>Mycosphaerellales</taxon>
        <taxon>Dissoconiaceae</taxon>
        <taxon>Dissoconium</taxon>
    </lineage>
</organism>
<dbReference type="PANTHER" id="PTHR40635:SF1">
    <property type="match status" value="1"/>
</dbReference>
<dbReference type="GeneID" id="54365063"/>
<dbReference type="AlphaFoldDB" id="A0A6J3MIY8"/>
<feature type="compositionally biased region" description="Acidic residues" evidence="1">
    <location>
        <begin position="202"/>
        <end position="213"/>
    </location>
</feature>
<keyword evidence="2" id="KW-1185">Reference proteome</keyword>
<reference evidence="3" key="2">
    <citation type="submission" date="2020-04" db="EMBL/GenBank/DDBJ databases">
        <authorList>
            <consortium name="NCBI Genome Project"/>
        </authorList>
    </citation>
    <scope>NUCLEOTIDE SEQUENCE</scope>
    <source>
        <strain evidence="3">CBS 342.82</strain>
    </source>
</reference>
<sequence>MAPIRRYLRITKYSVLEVRIYLSKPSDIAWLLSSRDPVLPRIIQEVRPKVLPKLREENENAKKKGSKKKKRGIKDVASQDDFEVSIFLKETSTRHSLLTKQKIAGDKPRLKSTGNKLTSWMNTKDDPITIEADAPAHRILQEEDNEEDLVELASIPPPVTGNKRKTPDPEEDDALFVSSSDEETFATQRAAPRKRRRVDDAQATDDEGPEAGGDDDKKKLALNTSYDGFSIYGRILCLIVTRKGQKKDSGAKGSVADTSALGGSQMMEQWVSTQAAQENALLEDDEG</sequence>
<feature type="region of interest" description="Disordered" evidence="1">
    <location>
        <begin position="107"/>
        <end position="129"/>
    </location>
</feature>
<reference evidence="3" key="1">
    <citation type="submission" date="2020-01" db="EMBL/GenBank/DDBJ databases">
        <authorList>
            <consortium name="DOE Joint Genome Institute"/>
            <person name="Haridas S."/>
            <person name="Albert R."/>
            <person name="Binder M."/>
            <person name="Bloem J."/>
            <person name="Labutti K."/>
            <person name="Salamov A."/>
            <person name="Andreopoulos B."/>
            <person name="Baker S.E."/>
            <person name="Barry K."/>
            <person name="Bills G."/>
            <person name="Bluhm B.H."/>
            <person name="Cannon C."/>
            <person name="Castanera R."/>
            <person name="Culley D.E."/>
            <person name="Daum C."/>
            <person name="Ezra D."/>
            <person name="Gonzalez J.B."/>
            <person name="Henrissat B."/>
            <person name="Kuo A."/>
            <person name="Liang C."/>
            <person name="Lipzen A."/>
            <person name="Lutzoni F."/>
            <person name="Magnuson J."/>
            <person name="Mondo S."/>
            <person name="Nolan M."/>
            <person name="Ohm R."/>
            <person name="Pangilinan J."/>
            <person name="Park H.-J."/>
            <person name="Ramirez L."/>
            <person name="Alfaro M."/>
            <person name="Sun H."/>
            <person name="Tritt A."/>
            <person name="Yoshinaga Y."/>
            <person name="Zwiers L.-H."/>
            <person name="Turgeon B.G."/>
            <person name="Goodwin S.B."/>
            <person name="Spatafora J.W."/>
            <person name="Crous P.W."/>
            <person name="Grigoriev I.V."/>
        </authorList>
    </citation>
    <scope>NUCLEOTIDE SEQUENCE</scope>
    <source>
        <strain evidence="3">CBS 342.82</strain>
    </source>
</reference>
<evidence type="ECO:0000313" key="2">
    <source>
        <dbReference type="Proteomes" id="UP000504637"/>
    </source>
</evidence>
<dbReference type="RefSeq" id="XP_033464917.1">
    <property type="nucleotide sequence ID" value="XM_033607263.1"/>
</dbReference>
<dbReference type="OrthoDB" id="5374757at2759"/>
<evidence type="ECO:0000256" key="1">
    <source>
        <dbReference type="SAM" id="MobiDB-lite"/>
    </source>
</evidence>
<dbReference type="PANTHER" id="PTHR40635">
    <property type="match status" value="1"/>
</dbReference>
<protein>
    <submittedName>
        <fullName evidence="3">Uncharacterized protein</fullName>
    </submittedName>
</protein>
<accession>A0A6J3MIY8</accession>
<feature type="compositionally biased region" description="Acidic residues" evidence="1">
    <location>
        <begin position="169"/>
        <end position="184"/>
    </location>
</feature>
<reference evidence="3" key="3">
    <citation type="submission" date="2025-08" db="UniProtKB">
        <authorList>
            <consortium name="RefSeq"/>
        </authorList>
    </citation>
    <scope>IDENTIFICATION</scope>
    <source>
        <strain evidence="3">CBS 342.82</strain>
    </source>
</reference>
<evidence type="ECO:0000313" key="3">
    <source>
        <dbReference type="RefSeq" id="XP_033464917.1"/>
    </source>
</evidence>
<feature type="region of interest" description="Disordered" evidence="1">
    <location>
        <begin position="143"/>
        <end position="220"/>
    </location>
</feature>
<feature type="compositionally biased region" description="Polar residues" evidence="1">
    <location>
        <begin position="112"/>
        <end position="122"/>
    </location>
</feature>